<proteinExistence type="inferred from homology"/>
<evidence type="ECO:0000259" key="5">
    <source>
        <dbReference type="PROSITE" id="PS51762"/>
    </source>
</evidence>
<gene>
    <name evidence="6" type="ORF">GCM10007028_01020</name>
</gene>
<dbReference type="AlphaFoldDB" id="A0A918QSD4"/>
<protein>
    <recommendedName>
        <fullName evidence="5">GH16 domain-containing protein</fullName>
    </recommendedName>
</protein>
<feature type="domain" description="GH16" evidence="5">
    <location>
        <begin position="21"/>
        <end position="326"/>
    </location>
</feature>
<sequence length="411" mass="46247">MKIIYTVIVVLAMVIESSSQNDWDGIPVPPTLEPGDTWVLQPDVSDSFNYSAPADNKGSTFLSKWDDWYHNSWSGPGSTVWSRTHSSVADGELKMIATRYQTNKVNAGVMHSNNTIQYPVYIEARIKIMNSVLANGAWLLSPDDTQEIDFMEGYGADYSESANANLTWWAQRMHVSHHVFIRNPFQDWQPSEFVNGNGNPSPNPTWITRNDGAGNILWKDTYHTYGVYWKDPWHLYYFIDGVQVTKREGKNQVDPLYFTNAVNQGDTSNDTRTGLSKAMDIMISVEEQGWRSANGKAVIPTDSELANTANNTFSIDWIRTYKPNSSLSIEDIRNALKVEIYPNPSSSLIHINSSKIISKIDCFDVSGKLIASKTYDDASLTLNIEKFASGVYFLNVSAKDGSITRQKIIKY</sequence>
<dbReference type="SUPFAM" id="SSF49899">
    <property type="entry name" value="Concanavalin A-like lectins/glucanases"/>
    <property type="match status" value="1"/>
</dbReference>
<dbReference type="EMBL" id="BMWZ01000001">
    <property type="protein sequence ID" value="GGZ67910.1"/>
    <property type="molecule type" value="Genomic_DNA"/>
</dbReference>
<dbReference type="RefSeq" id="WP_189358384.1">
    <property type="nucleotide sequence ID" value="NZ_BMWZ01000001.1"/>
</dbReference>
<evidence type="ECO:0000256" key="2">
    <source>
        <dbReference type="ARBA" id="ARBA00022729"/>
    </source>
</evidence>
<dbReference type="InterPro" id="IPR013320">
    <property type="entry name" value="ConA-like_dom_sf"/>
</dbReference>
<name>A0A918QSD4_9FLAO</name>
<dbReference type="GO" id="GO:0033916">
    <property type="term" value="F:beta-agarase activity"/>
    <property type="evidence" value="ECO:0007669"/>
    <property type="project" value="InterPro"/>
</dbReference>
<dbReference type="Proteomes" id="UP000636004">
    <property type="component" value="Unassembled WGS sequence"/>
</dbReference>
<comment type="similarity">
    <text evidence="1">Belongs to the glycosyl hydrolase 16 family.</text>
</comment>
<dbReference type="InterPro" id="IPR016287">
    <property type="entry name" value="Beta_agarase"/>
</dbReference>
<dbReference type="Gene3D" id="2.60.120.200">
    <property type="match status" value="1"/>
</dbReference>
<reference evidence="6" key="1">
    <citation type="journal article" date="2014" name="Int. J. Syst. Evol. Microbiol.">
        <title>Complete genome sequence of Corynebacterium casei LMG S-19264T (=DSM 44701T), isolated from a smear-ripened cheese.</title>
        <authorList>
            <consortium name="US DOE Joint Genome Institute (JGI-PGF)"/>
            <person name="Walter F."/>
            <person name="Albersmeier A."/>
            <person name="Kalinowski J."/>
            <person name="Ruckert C."/>
        </authorList>
    </citation>
    <scope>NUCLEOTIDE SEQUENCE</scope>
    <source>
        <strain evidence="6">KCTC 12710</strain>
    </source>
</reference>
<keyword evidence="7" id="KW-1185">Reference proteome</keyword>
<keyword evidence="4" id="KW-0326">Glycosidase</keyword>
<dbReference type="GO" id="GO:0005975">
    <property type="term" value="P:carbohydrate metabolic process"/>
    <property type="evidence" value="ECO:0007669"/>
    <property type="project" value="InterPro"/>
</dbReference>
<dbReference type="PROSITE" id="PS51762">
    <property type="entry name" value="GH16_2"/>
    <property type="match status" value="1"/>
</dbReference>
<accession>A0A918QSD4</accession>
<dbReference type="NCBIfam" id="TIGR04183">
    <property type="entry name" value="Por_Secre_tail"/>
    <property type="match status" value="1"/>
</dbReference>
<organism evidence="6 7">
    <name type="scientific">Algibacter mikhailovii</name>
    <dbReference type="NCBI Taxonomy" id="425498"/>
    <lineage>
        <taxon>Bacteria</taxon>
        <taxon>Pseudomonadati</taxon>
        <taxon>Bacteroidota</taxon>
        <taxon>Flavobacteriia</taxon>
        <taxon>Flavobacteriales</taxon>
        <taxon>Flavobacteriaceae</taxon>
        <taxon>Algibacter</taxon>
    </lineage>
</organism>
<keyword evidence="2" id="KW-0732">Signal</keyword>
<dbReference type="CDD" id="cd02178">
    <property type="entry name" value="GH16_beta_agarase"/>
    <property type="match status" value="1"/>
</dbReference>
<evidence type="ECO:0000256" key="4">
    <source>
        <dbReference type="ARBA" id="ARBA00023295"/>
    </source>
</evidence>
<evidence type="ECO:0000256" key="3">
    <source>
        <dbReference type="ARBA" id="ARBA00022801"/>
    </source>
</evidence>
<comment type="caution">
    <text evidence="6">The sequence shown here is derived from an EMBL/GenBank/DDBJ whole genome shotgun (WGS) entry which is preliminary data.</text>
</comment>
<evidence type="ECO:0000256" key="1">
    <source>
        <dbReference type="ARBA" id="ARBA00006865"/>
    </source>
</evidence>
<keyword evidence="3" id="KW-0378">Hydrolase</keyword>
<reference evidence="6" key="2">
    <citation type="submission" date="2020-09" db="EMBL/GenBank/DDBJ databases">
        <authorList>
            <person name="Sun Q."/>
            <person name="Kim S."/>
        </authorList>
    </citation>
    <scope>NUCLEOTIDE SEQUENCE</scope>
    <source>
        <strain evidence="6">KCTC 12710</strain>
    </source>
</reference>
<dbReference type="InterPro" id="IPR000757">
    <property type="entry name" value="Beta-glucanase-like"/>
</dbReference>
<dbReference type="Pfam" id="PF18962">
    <property type="entry name" value="Por_Secre_tail"/>
    <property type="match status" value="1"/>
</dbReference>
<dbReference type="InterPro" id="IPR026444">
    <property type="entry name" value="Secre_tail"/>
</dbReference>
<evidence type="ECO:0000313" key="7">
    <source>
        <dbReference type="Proteomes" id="UP000636004"/>
    </source>
</evidence>
<evidence type="ECO:0000313" key="6">
    <source>
        <dbReference type="EMBL" id="GGZ67910.1"/>
    </source>
</evidence>